<dbReference type="GO" id="GO:0098943">
    <property type="term" value="P:neurotransmitter receptor transport, postsynaptic endosome to lysosome"/>
    <property type="evidence" value="ECO:0007669"/>
    <property type="project" value="TreeGrafter"/>
</dbReference>
<sequence length="149" mass="16593">MDCCTKRRLLTVMTSVCACAAFGLLCISVATDYWLFTRELIAKDVTDSKEAFASNATKDAGDGGASSSEGDGVGGKETARYLKVYSGLWRHCTYGEFSDHLYVMIKQNPMEVCNCMSMSVLSTRRQFVYTQLARTILTKVFCFDVLWVL</sequence>
<dbReference type="Gene3D" id="1.20.140.150">
    <property type="match status" value="1"/>
</dbReference>
<keyword evidence="1" id="KW-1133">Transmembrane helix</keyword>
<dbReference type="InterPro" id="IPR051072">
    <property type="entry name" value="CACNG_subunit"/>
</dbReference>
<dbReference type="GO" id="GO:0005245">
    <property type="term" value="F:voltage-gated calcium channel activity"/>
    <property type="evidence" value="ECO:0007669"/>
    <property type="project" value="TreeGrafter"/>
</dbReference>
<dbReference type="AlphaFoldDB" id="A0AAV4HW46"/>
<feature type="transmembrane region" description="Helical" evidence="1">
    <location>
        <begin position="12"/>
        <end position="36"/>
    </location>
</feature>
<dbReference type="GO" id="GO:0099590">
    <property type="term" value="P:neurotransmitter receptor internalization"/>
    <property type="evidence" value="ECO:0007669"/>
    <property type="project" value="TreeGrafter"/>
</dbReference>
<keyword evidence="3" id="KW-1185">Reference proteome</keyword>
<dbReference type="PANTHER" id="PTHR12107">
    <property type="entry name" value="VOLTAGE-DEPENDENT CALCIUM CHANNEL GAMMA SUBUNIT"/>
    <property type="match status" value="1"/>
</dbReference>
<dbReference type="PANTHER" id="PTHR12107:SF0">
    <property type="entry name" value="STARGAZIN (MAMMALIAN CALCIUM CHANNEL) HOMOLOG"/>
    <property type="match status" value="1"/>
</dbReference>
<dbReference type="GO" id="GO:0051968">
    <property type="term" value="P:positive regulation of synaptic transmission, glutamatergic"/>
    <property type="evidence" value="ECO:0007669"/>
    <property type="project" value="TreeGrafter"/>
</dbReference>
<dbReference type="EMBL" id="BMAT01002211">
    <property type="protein sequence ID" value="GFS01910.1"/>
    <property type="molecule type" value="Genomic_DNA"/>
</dbReference>
<organism evidence="2 3">
    <name type="scientific">Elysia marginata</name>
    <dbReference type="NCBI Taxonomy" id="1093978"/>
    <lineage>
        <taxon>Eukaryota</taxon>
        <taxon>Metazoa</taxon>
        <taxon>Spiralia</taxon>
        <taxon>Lophotrochozoa</taxon>
        <taxon>Mollusca</taxon>
        <taxon>Gastropoda</taxon>
        <taxon>Heterobranchia</taxon>
        <taxon>Euthyneura</taxon>
        <taxon>Panpulmonata</taxon>
        <taxon>Sacoglossa</taxon>
        <taxon>Placobranchoidea</taxon>
        <taxon>Plakobranchidae</taxon>
        <taxon>Elysia</taxon>
    </lineage>
</organism>
<keyword evidence="1" id="KW-0472">Membrane</keyword>
<dbReference type="GO" id="GO:0098839">
    <property type="term" value="C:postsynaptic density membrane"/>
    <property type="evidence" value="ECO:0007669"/>
    <property type="project" value="TreeGrafter"/>
</dbReference>
<proteinExistence type="predicted"/>
<dbReference type="PROSITE" id="PS51257">
    <property type="entry name" value="PROKAR_LIPOPROTEIN"/>
    <property type="match status" value="1"/>
</dbReference>
<protein>
    <submittedName>
        <fullName evidence="2">Voltage-dependent calcium channel gamma subunit</fullName>
    </submittedName>
</protein>
<dbReference type="GO" id="GO:0016247">
    <property type="term" value="F:channel regulator activity"/>
    <property type="evidence" value="ECO:0007669"/>
    <property type="project" value="TreeGrafter"/>
</dbReference>
<dbReference type="GO" id="GO:0032281">
    <property type="term" value="C:AMPA glutamate receptor complex"/>
    <property type="evidence" value="ECO:0007669"/>
    <property type="project" value="TreeGrafter"/>
</dbReference>
<gene>
    <name evidence="2" type="ORF">ElyMa_001110400</name>
</gene>
<dbReference type="Proteomes" id="UP000762676">
    <property type="component" value="Unassembled WGS sequence"/>
</dbReference>
<reference evidence="2 3" key="1">
    <citation type="journal article" date="2021" name="Elife">
        <title>Chloroplast acquisition without the gene transfer in kleptoplastic sea slugs, Plakobranchus ocellatus.</title>
        <authorList>
            <person name="Maeda T."/>
            <person name="Takahashi S."/>
            <person name="Yoshida T."/>
            <person name="Shimamura S."/>
            <person name="Takaki Y."/>
            <person name="Nagai Y."/>
            <person name="Toyoda A."/>
            <person name="Suzuki Y."/>
            <person name="Arimoto A."/>
            <person name="Ishii H."/>
            <person name="Satoh N."/>
            <person name="Nishiyama T."/>
            <person name="Hasebe M."/>
            <person name="Maruyama T."/>
            <person name="Minagawa J."/>
            <person name="Obokata J."/>
            <person name="Shigenobu S."/>
        </authorList>
    </citation>
    <scope>NUCLEOTIDE SEQUENCE [LARGE SCALE GENOMIC DNA]</scope>
</reference>
<comment type="caution">
    <text evidence="2">The sequence shown here is derived from an EMBL/GenBank/DDBJ whole genome shotgun (WGS) entry which is preliminary data.</text>
</comment>
<evidence type="ECO:0000313" key="2">
    <source>
        <dbReference type="EMBL" id="GFS01910.1"/>
    </source>
</evidence>
<dbReference type="GO" id="GO:0098970">
    <property type="term" value="P:postsynaptic neurotransmitter receptor diffusion trapping"/>
    <property type="evidence" value="ECO:0007669"/>
    <property type="project" value="TreeGrafter"/>
</dbReference>
<evidence type="ECO:0000256" key="1">
    <source>
        <dbReference type="SAM" id="Phobius"/>
    </source>
</evidence>
<dbReference type="GO" id="GO:0019226">
    <property type="term" value="P:transmission of nerve impulse"/>
    <property type="evidence" value="ECO:0007669"/>
    <property type="project" value="TreeGrafter"/>
</dbReference>
<name>A0AAV4HW46_9GAST</name>
<keyword evidence="1" id="KW-0812">Transmembrane</keyword>
<evidence type="ECO:0000313" key="3">
    <source>
        <dbReference type="Proteomes" id="UP000762676"/>
    </source>
</evidence>
<accession>A0AAV4HW46</accession>